<sequence length="163" mass="18760">MKIQLLDKNHIRKNFTCEEESLNHYIRKQVSQDIRKRLATCFVAIDKEQNVIGYYTLSSESLGREFIPEKYIKQVPKNYNAPVILLGRLARDISKKGTGLGEYLLLDALFRSYELSVKSIGAMAVVAEPINYKAVTFYKKYGFEQLPDSEKMFLPMKVIGQLV</sequence>
<accession>A0A831LU86</accession>
<dbReference type="EMBL" id="DSDK01000877">
    <property type="protein sequence ID" value="HDR53027.1"/>
    <property type="molecule type" value="Genomic_DNA"/>
</dbReference>
<dbReference type="Gene3D" id="3.40.630.30">
    <property type="match status" value="1"/>
</dbReference>
<keyword evidence="3" id="KW-0012">Acyltransferase</keyword>
<dbReference type="PANTHER" id="PTHR36449:SF1">
    <property type="entry name" value="ACETYLTRANSFERASE"/>
    <property type="match status" value="1"/>
</dbReference>
<name>A0A831LU86_9BACT</name>
<evidence type="ECO:0000256" key="2">
    <source>
        <dbReference type="ARBA" id="ARBA00022679"/>
    </source>
</evidence>
<evidence type="ECO:0000313" key="4">
    <source>
        <dbReference type="EMBL" id="HDR53027.1"/>
    </source>
</evidence>
<dbReference type="SUPFAM" id="SSF55729">
    <property type="entry name" value="Acyl-CoA N-acyltransferases (Nat)"/>
    <property type="match status" value="1"/>
</dbReference>
<evidence type="ECO:0000256" key="1">
    <source>
        <dbReference type="ARBA" id="ARBA00022649"/>
    </source>
</evidence>
<dbReference type="GO" id="GO:0016746">
    <property type="term" value="F:acyltransferase activity"/>
    <property type="evidence" value="ECO:0007669"/>
    <property type="project" value="UniProtKB-KW"/>
</dbReference>
<keyword evidence="1" id="KW-1277">Toxin-antitoxin system</keyword>
<organism evidence="4">
    <name type="scientific">Mariniphaga anaerophila</name>
    <dbReference type="NCBI Taxonomy" id="1484053"/>
    <lineage>
        <taxon>Bacteria</taxon>
        <taxon>Pseudomonadati</taxon>
        <taxon>Bacteroidota</taxon>
        <taxon>Bacteroidia</taxon>
        <taxon>Marinilabiliales</taxon>
        <taxon>Prolixibacteraceae</taxon>
        <taxon>Mariniphaga</taxon>
    </lineage>
</organism>
<protein>
    <submittedName>
        <fullName evidence="4">GNAT family N-acetyltransferase</fullName>
    </submittedName>
</protein>
<dbReference type="InterPro" id="IPR016181">
    <property type="entry name" value="Acyl_CoA_acyltransferase"/>
</dbReference>
<proteinExistence type="predicted"/>
<keyword evidence="2" id="KW-0808">Transferase</keyword>
<dbReference type="Proteomes" id="UP000886047">
    <property type="component" value="Unassembled WGS sequence"/>
</dbReference>
<dbReference type="AlphaFoldDB" id="A0A831LU86"/>
<reference evidence="4" key="1">
    <citation type="journal article" date="2020" name="mSystems">
        <title>Genome- and Community-Level Interaction Insights into Carbon Utilization and Element Cycling Functions of Hydrothermarchaeota in Hydrothermal Sediment.</title>
        <authorList>
            <person name="Zhou Z."/>
            <person name="Liu Y."/>
            <person name="Xu W."/>
            <person name="Pan J."/>
            <person name="Luo Z.H."/>
            <person name="Li M."/>
        </authorList>
    </citation>
    <scope>NUCLEOTIDE SEQUENCE [LARGE SCALE GENOMIC DNA]</scope>
    <source>
        <strain evidence="4">SpSt-1217</strain>
    </source>
</reference>
<dbReference type="PANTHER" id="PTHR36449">
    <property type="entry name" value="ACETYLTRANSFERASE-RELATED"/>
    <property type="match status" value="1"/>
</dbReference>
<evidence type="ECO:0000256" key="3">
    <source>
        <dbReference type="ARBA" id="ARBA00023315"/>
    </source>
</evidence>
<comment type="caution">
    <text evidence="4">The sequence shown here is derived from an EMBL/GenBank/DDBJ whole genome shotgun (WGS) entry which is preliminary data.</text>
</comment>
<gene>
    <name evidence="4" type="ORF">ENN90_15635</name>
</gene>